<dbReference type="VEuPathDB" id="FungiDB:SCHCODRAFT_02638615"/>
<name>D8QFI0_SCHCM</name>
<dbReference type="RefSeq" id="XP_003028318.1">
    <property type="nucleotide sequence ID" value="XM_003028272.1"/>
</dbReference>
<dbReference type="OrthoDB" id="3153997at2759"/>
<feature type="region of interest" description="Disordered" evidence="1">
    <location>
        <begin position="1"/>
        <end position="121"/>
    </location>
</feature>
<reference evidence="2 3" key="1">
    <citation type="journal article" date="2010" name="Nat. Biotechnol.">
        <title>Genome sequence of the model mushroom Schizophyllum commune.</title>
        <authorList>
            <person name="Ohm R.A."/>
            <person name="de Jong J.F."/>
            <person name="Lugones L.G."/>
            <person name="Aerts A."/>
            <person name="Kothe E."/>
            <person name="Stajich J.E."/>
            <person name="de Vries R.P."/>
            <person name="Record E."/>
            <person name="Levasseur A."/>
            <person name="Baker S.E."/>
            <person name="Bartholomew K.A."/>
            <person name="Coutinho P.M."/>
            <person name="Erdmann S."/>
            <person name="Fowler T.J."/>
            <person name="Gathman A.C."/>
            <person name="Lombard V."/>
            <person name="Henrissat B."/>
            <person name="Knabe N."/>
            <person name="Kuees U."/>
            <person name="Lilly W.W."/>
            <person name="Lindquist E."/>
            <person name="Lucas S."/>
            <person name="Magnuson J.K."/>
            <person name="Piumi F."/>
            <person name="Raudaskoski M."/>
            <person name="Salamov A."/>
            <person name="Schmutz J."/>
            <person name="Schwarze F.W.M.R."/>
            <person name="vanKuyk P.A."/>
            <person name="Horton J.S."/>
            <person name="Grigoriev I.V."/>
            <person name="Woesten H.A.B."/>
        </authorList>
    </citation>
    <scope>NUCLEOTIDE SEQUENCE [LARGE SCALE GENOMIC DNA]</scope>
    <source>
        <strain evidence="3">H4-8 / FGSC 9210</strain>
    </source>
</reference>
<dbReference type="STRING" id="578458.D8QFI0"/>
<protein>
    <submittedName>
        <fullName evidence="2">Expressed protein</fullName>
    </submittedName>
</protein>
<feature type="compositionally biased region" description="Acidic residues" evidence="1">
    <location>
        <begin position="369"/>
        <end position="397"/>
    </location>
</feature>
<keyword evidence="3" id="KW-1185">Reference proteome</keyword>
<dbReference type="GeneID" id="9591807"/>
<accession>D8QFI0</accession>
<feature type="compositionally biased region" description="Basic residues" evidence="1">
    <location>
        <begin position="7"/>
        <end position="22"/>
    </location>
</feature>
<feature type="region of interest" description="Disordered" evidence="1">
    <location>
        <begin position="347"/>
        <end position="421"/>
    </location>
</feature>
<dbReference type="OMA" id="CFILAAY"/>
<proteinExistence type="predicted"/>
<dbReference type="InParanoid" id="D8QFI0"/>
<organism evidence="3">
    <name type="scientific">Schizophyllum commune (strain H4-8 / FGSC 9210)</name>
    <name type="common">Split gill fungus</name>
    <dbReference type="NCBI Taxonomy" id="578458"/>
    <lineage>
        <taxon>Eukaryota</taxon>
        <taxon>Fungi</taxon>
        <taxon>Dikarya</taxon>
        <taxon>Basidiomycota</taxon>
        <taxon>Agaricomycotina</taxon>
        <taxon>Agaricomycetes</taxon>
        <taxon>Agaricomycetidae</taxon>
        <taxon>Agaricales</taxon>
        <taxon>Schizophyllaceae</taxon>
        <taxon>Schizophyllum</taxon>
    </lineage>
</organism>
<sequence length="421" mass="45654">MPGPNNSKKKKQQKKKAAKAKRAAQAAHDDSAPPTGEQTPEFTKPPSLTRIQGPPSKARAQSRPPSSLQRHTSHSNPPQQPPSSSHPPHHAPRRSSPLAPDFFFPSQQHAPPSPLPAEPFIYDPGNGPRVRDARAFVDSRFFAHAPAYEDPLCAEFAQEEVLEMLMTVLPDELALILWYNKSRLTSRICPSCRRLYNLGQALPDLIEDGDEDDGDGGHSSSGDEGLKYGGTNRNIHPHAPPNPLLEREQMISGLCSPVCFILAAFDYPGAIKSAWGAMAEEMDDRAWEMLNRPVSGNGLTLLSGTGDSGGEGHESEEDALKSALGMLVRMTRLHDLGLAQLLCMPEEAGGEGGEDEPVHGEEDELVRGDEDEPVQGEEGEPVQGEEDEPVQGDEDEPVQGPIAGREKGEEEPLQVTEVVRA</sequence>
<gene>
    <name evidence="2" type="ORF">SCHCODRAFT_83250</name>
</gene>
<evidence type="ECO:0000313" key="3">
    <source>
        <dbReference type="Proteomes" id="UP000007431"/>
    </source>
</evidence>
<feature type="region of interest" description="Disordered" evidence="1">
    <location>
        <begin position="206"/>
        <end position="243"/>
    </location>
</feature>
<dbReference type="EMBL" id="GL377311">
    <property type="protein sequence ID" value="EFI93415.1"/>
    <property type="molecule type" value="Genomic_DNA"/>
</dbReference>
<feature type="compositionally biased region" description="Basic and acidic residues" evidence="1">
    <location>
        <begin position="356"/>
        <end position="368"/>
    </location>
</feature>
<evidence type="ECO:0000313" key="2">
    <source>
        <dbReference type="EMBL" id="EFI93415.1"/>
    </source>
</evidence>
<dbReference type="HOGENOM" id="CLU_046011_1_0_1"/>
<dbReference type="AlphaFoldDB" id="D8QFI0"/>
<evidence type="ECO:0000256" key="1">
    <source>
        <dbReference type="SAM" id="MobiDB-lite"/>
    </source>
</evidence>
<dbReference type="Proteomes" id="UP000007431">
    <property type="component" value="Unassembled WGS sequence"/>
</dbReference>
<dbReference type="eggNOG" id="ENOG502SNIR">
    <property type="taxonomic scope" value="Eukaryota"/>
</dbReference>
<dbReference type="KEGG" id="scm:SCHCO_02638615"/>